<dbReference type="GO" id="GO:0003676">
    <property type="term" value="F:nucleic acid binding"/>
    <property type="evidence" value="ECO:0007669"/>
    <property type="project" value="InterPro"/>
</dbReference>
<keyword evidence="4" id="KW-0067">ATP-binding</keyword>
<dbReference type="Proteomes" id="UP000789342">
    <property type="component" value="Unassembled WGS sequence"/>
</dbReference>
<dbReference type="SMART" id="SM00487">
    <property type="entry name" value="DEXDc"/>
    <property type="match status" value="1"/>
</dbReference>
<dbReference type="Pfam" id="PF18149">
    <property type="entry name" value="Helicase_PWI"/>
    <property type="match status" value="1"/>
</dbReference>
<evidence type="ECO:0000256" key="3">
    <source>
        <dbReference type="ARBA" id="ARBA00022806"/>
    </source>
</evidence>
<sequence length="816" mass="92646">MDPISPPFLRFSDLLRKSHIQTNSSGKKGKGKVVAVDFAANLLENVNRAQEDFQYNLIRFQNLLQEAQNISNQPLAREDLKDEEYGSDLSYNDLPTSYYYEDLPDSNSDILEEFQDVNVDSFDKIWLLRRCELHISKFGDADGAITPTNLCTRIFTILRLEMDDDEIQAKLVDLLGFENFEFVTMLITKRSEIGISEDSVPHHRPTLLEPIRPSYGSQVTIQFESDAKQQKRIRKEHKKNMKKRNAEDEETLSANILGFSDESRLARENQLRTARNSPLPPQFSAPTENFKHVYGKSQSGSVLTVFGNRFSLPVGTERKDYNDYEEITVPMTNRAPPLQNEKLVYLSEMDNLCKGTFKNYKSLNRVQSIVYPVAYQKDENMLICAPTGAGKTEIATLAILRTLRRHCNSILDSQKFEIRKHEFKIVYIAPMKALAAEIVRKFEERLKWLGIQVKELTGDMQLTKAEISNTQILVTTPEKWDVVTRKSTGDVELTQKVKLLIIDEVHLLHDDRGAVLESLVARTRRQVETNQSTIRIVGLSATLPNYVDVARFLGVDLSNGAEGLFYFDGGFRPVPLEQHYIGVKGKPGTLTSNSRMNRTCWEKVLELVKDGHQVMVFVHARKETVRTAKTFCEYILTEGHDGLFDVSAHPRYDLMGKSVAKSRNKELKELFTHSFGIHHAGMLRSDRTMTERLFEIGLIKVLFCTATLAWGVNLPAHAVVIKGTQVYDAQKGNFVDLSILDVMQIFGRAGRPQYESYGTGYILTTLDKLPHYVSMMTQQHPIESKFVESIVDNLNAEISLGTVSTVAEGVTWLGYT</sequence>
<keyword evidence="3" id="KW-0347">Helicase</keyword>
<evidence type="ECO:0000256" key="2">
    <source>
        <dbReference type="ARBA" id="ARBA00022801"/>
    </source>
</evidence>
<keyword evidence="8" id="KW-1185">Reference proteome</keyword>
<dbReference type="PANTHER" id="PTHR47961">
    <property type="entry name" value="DNA POLYMERASE THETA, PUTATIVE (AFU_ORTHOLOGUE AFUA_1G05260)-RELATED"/>
    <property type="match status" value="1"/>
</dbReference>
<dbReference type="AlphaFoldDB" id="A0A9N9BRZ0"/>
<dbReference type="InterPro" id="IPR001650">
    <property type="entry name" value="Helicase_C-like"/>
</dbReference>
<proteinExistence type="predicted"/>
<dbReference type="InterPro" id="IPR050474">
    <property type="entry name" value="Hel308_SKI2-like"/>
</dbReference>
<dbReference type="SUPFAM" id="SSF52540">
    <property type="entry name" value="P-loop containing nucleoside triphosphate hydrolases"/>
    <property type="match status" value="1"/>
</dbReference>
<feature type="non-terminal residue" evidence="7">
    <location>
        <position position="1"/>
    </location>
</feature>
<dbReference type="InterPro" id="IPR014001">
    <property type="entry name" value="Helicase_ATP-bd"/>
</dbReference>
<protein>
    <submittedName>
        <fullName evidence="7">14593_t:CDS:1</fullName>
    </submittedName>
</protein>
<dbReference type="InterPro" id="IPR003593">
    <property type="entry name" value="AAA+_ATPase"/>
</dbReference>
<dbReference type="GO" id="GO:0005524">
    <property type="term" value="F:ATP binding"/>
    <property type="evidence" value="ECO:0007669"/>
    <property type="project" value="UniProtKB-KW"/>
</dbReference>
<dbReference type="PROSITE" id="PS51194">
    <property type="entry name" value="HELICASE_CTER"/>
    <property type="match status" value="1"/>
</dbReference>
<dbReference type="InterPro" id="IPR011545">
    <property type="entry name" value="DEAD/DEAH_box_helicase_dom"/>
</dbReference>
<dbReference type="GO" id="GO:0016787">
    <property type="term" value="F:hydrolase activity"/>
    <property type="evidence" value="ECO:0007669"/>
    <property type="project" value="UniProtKB-KW"/>
</dbReference>
<dbReference type="EMBL" id="CAJVPV010004473">
    <property type="protein sequence ID" value="CAG8574007.1"/>
    <property type="molecule type" value="Genomic_DNA"/>
</dbReference>
<dbReference type="OrthoDB" id="5575at2759"/>
<gene>
    <name evidence="7" type="ORF">AMORRO_LOCUS6606</name>
</gene>
<feature type="domain" description="Helicase C-terminal" evidence="6">
    <location>
        <begin position="575"/>
        <end position="798"/>
    </location>
</feature>
<dbReference type="Pfam" id="PF00270">
    <property type="entry name" value="DEAD"/>
    <property type="match status" value="1"/>
</dbReference>
<dbReference type="CDD" id="cd18795">
    <property type="entry name" value="SF2_C_Ski2"/>
    <property type="match status" value="1"/>
</dbReference>
<dbReference type="PANTHER" id="PTHR47961:SF13">
    <property type="entry name" value="ACTIVATING SIGNAL COINTEGRATOR 1 COMPLEX SUBUNIT 3"/>
    <property type="match status" value="1"/>
</dbReference>
<dbReference type="InterPro" id="IPR027417">
    <property type="entry name" value="P-loop_NTPase"/>
</dbReference>
<feature type="domain" description="Helicase ATP-binding" evidence="5">
    <location>
        <begin position="372"/>
        <end position="561"/>
    </location>
</feature>
<evidence type="ECO:0000256" key="1">
    <source>
        <dbReference type="ARBA" id="ARBA00022741"/>
    </source>
</evidence>
<dbReference type="InterPro" id="IPR036388">
    <property type="entry name" value="WH-like_DNA-bd_sf"/>
</dbReference>
<dbReference type="PROSITE" id="PS51192">
    <property type="entry name" value="HELICASE_ATP_BIND_1"/>
    <property type="match status" value="1"/>
</dbReference>
<evidence type="ECO:0000256" key="4">
    <source>
        <dbReference type="ARBA" id="ARBA00022840"/>
    </source>
</evidence>
<dbReference type="GO" id="GO:0004386">
    <property type="term" value="F:helicase activity"/>
    <property type="evidence" value="ECO:0007669"/>
    <property type="project" value="UniProtKB-KW"/>
</dbReference>
<dbReference type="Gene3D" id="1.10.10.10">
    <property type="entry name" value="Winged helix-like DNA-binding domain superfamily/Winged helix DNA-binding domain"/>
    <property type="match status" value="1"/>
</dbReference>
<keyword evidence="2" id="KW-0378">Hydrolase</keyword>
<dbReference type="FunFam" id="3.40.50.300:FF:000102">
    <property type="entry name" value="RNA helicase, activating signal cointegrator 1"/>
    <property type="match status" value="1"/>
</dbReference>
<evidence type="ECO:0000313" key="8">
    <source>
        <dbReference type="Proteomes" id="UP000789342"/>
    </source>
</evidence>
<dbReference type="SMART" id="SM00382">
    <property type="entry name" value="AAA"/>
    <property type="match status" value="1"/>
</dbReference>
<dbReference type="Gene3D" id="3.40.50.300">
    <property type="entry name" value="P-loop containing nucleotide triphosphate hydrolases"/>
    <property type="match status" value="2"/>
</dbReference>
<dbReference type="Pfam" id="PF00271">
    <property type="entry name" value="Helicase_C"/>
    <property type="match status" value="1"/>
</dbReference>
<keyword evidence="1" id="KW-0547">Nucleotide-binding</keyword>
<evidence type="ECO:0000259" key="6">
    <source>
        <dbReference type="PROSITE" id="PS51194"/>
    </source>
</evidence>
<comment type="caution">
    <text evidence="7">The sequence shown here is derived from an EMBL/GenBank/DDBJ whole genome shotgun (WGS) entry which is preliminary data.</text>
</comment>
<name>A0A9N9BRZ0_9GLOM</name>
<reference evidence="7" key="1">
    <citation type="submission" date="2021-06" db="EMBL/GenBank/DDBJ databases">
        <authorList>
            <person name="Kallberg Y."/>
            <person name="Tangrot J."/>
            <person name="Rosling A."/>
        </authorList>
    </citation>
    <scope>NUCLEOTIDE SEQUENCE</scope>
    <source>
        <strain evidence="7">CL551</strain>
    </source>
</reference>
<evidence type="ECO:0000313" key="7">
    <source>
        <dbReference type="EMBL" id="CAG8574007.1"/>
    </source>
</evidence>
<evidence type="ECO:0000259" key="5">
    <source>
        <dbReference type="PROSITE" id="PS51192"/>
    </source>
</evidence>
<accession>A0A9N9BRZ0</accession>
<organism evidence="7 8">
    <name type="scientific">Acaulospora morrowiae</name>
    <dbReference type="NCBI Taxonomy" id="94023"/>
    <lineage>
        <taxon>Eukaryota</taxon>
        <taxon>Fungi</taxon>
        <taxon>Fungi incertae sedis</taxon>
        <taxon>Mucoromycota</taxon>
        <taxon>Glomeromycotina</taxon>
        <taxon>Glomeromycetes</taxon>
        <taxon>Diversisporales</taxon>
        <taxon>Acaulosporaceae</taxon>
        <taxon>Acaulospora</taxon>
    </lineage>
</organism>
<dbReference type="SMART" id="SM00490">
    <property type="entry name" value="HELICc"/>
    <property type="match status" value="1"/>
</dbReference>
<dbReference type="CDD" id="cd18020">
    <property type="entry name" value="DEXHc_ASCC3_1"/>
    <property type="match status" value="1"/>
</dbReference>
<dbReference type="InterPro" id="IPR041094">
    <property type="entry name" value="Brr2_helicase_PWI"/>
</dbReference>